<dbReference type="OrthoDB" id="1055148at2759"/>
<dbReference type="GO" id="GO:0005506">
    <property type="term" value="F:iron ion binding"/>
    <property type="evidence" value="ECO:0007669"/>
    <property type="project" value="InterPro"/>
</dbReference>
<dbReference type="PRINTS" id="PR00465">
    <property type="entry name" value="EP450IV"/>
</dbReference>
<organism evidence="6 7">
    <name type="scientific">Miscanthus lutarioriparius</name>
    <dbReference type="NCBI Taxonomy" id="422564"/>
    <lineage>
        <taxon>Eukaryota</taxon>
        <taxon>Viridiplantae</taxon>
        <taxon>Streptophyta</taxon>
        <taxon>Embryophyta</taxon>
        <taxon>Tracheophyta</taxon>
        <taxon>Spermatophyta</taxon>
        <taxon>Magnoliopsida</taxon>
        <taxon>Liliopsida</taxon>
        <taxon>Poales</taxon>
        <taxon>Poaceae</taxon>
        <taxon>PACMAD clade</taxon>
        <taxon>Panicoideae</taxon>
        <taxon>Andropogonodae</taxon>
        <taxon>Andropogoneae</taxon>
        <taxon>Saccharinae</taxon>
        <taxon>Miscanthus</taxon>
    </lineage>
</organism>
<keyword evidence="2 5" id="KW-0349">Heme</keyword>
<evidence type="ECO:0000256" key="1">
    <source>
        <dbReference type="ARBA" id="ARBA00010617"/>
    </source>
</evidence>
<keyword evidence="3 5" id="KW-0479">Metal-binding</keyword>
<dbReference type="InterPro" id="IPR001128">
    <property type="entry name" value="Cyt_P450"/>
</dbReference>
<name>A0A811QKN6_9POAL</name>
<accession>A0A811QKN6</accession>
<dbReference type="InterPro" id="IPR050529">
    <property type="entry name" value="CYP450_sterol_14alpha_dmase"/>
</dbReference>
<dbReference type="AlphaFoldDB" id="A0A811QKN6"/>
<keyword evidence="4 5" id="KW-0408">Iron</keyword>
<evidence type="ECO:0000313" key="7">
    <source>
        <dbReference type="Proteomes" id="UP000604825"/>
    </source>
</evidence>
<dbReference type="GO" id="GO:0016705">
    <property type="term" value="F:oxidoreductase activity, acting on paired donors, with incorporation or reduction of molecular oxygen"/>
    <property type="evidence" value="ECO:0007669"/>
    <property type="project" value="InterPro"/>
</dbReference>
<evidence type="ECO:0000256" key="5">
    <source>
        <dbReference type="PIRSR" id="PIRSR602403-1"/>
    </source>
</evidence>
<dbReference type="Pfam" id="PF00067">
    <property type="entry name" value="p450"/>
    <property type="match status" value="1"/>
</dbReference>
<comment type="cofactor">
    <cofactor evidence="5">
        <name>heme</name>
        <dbReference type="ChEBI" id="CHEBI:30413"/>
    </cofactor>
</comment>
<dbReference type="InterPro" id="IPR002403">
    <property type="entry name" value="Cyt_P450_E_grp-IV"/>
</dbReference>
<reference evidence="6" key="1">
    <citation type="submission" date="2020-10" db="EMBL/GenBank/DDBJ databases">
        <authorList>
            <person name="Han B."/>
            <person name="Lu T."/>
            <person name="Zhao Q."/>
            <person name="Huang X."/>
            <person name="Zhao Y."/>
        </authorList>
    </citation>
    <scope>NUCLEOTIDE SEQUENCE</scope>
</reference>
<keyword evidence="7" id="KW-1185">Reference proteome</keyword>
<dbReference type="PANTHER" id="PTHR24304:SF2">
    <property type="entry name" value="24-HYDROXYCHOLESTEROL 7-ALPHA-HYDROXYLASE"/>
    <property type="match status" value="1"/>
</dbReference>
<evidence type="ECO:0000256" key="4">
    <source>
        <dbReference type="ARBA" id="ARBA00023004"/>
    </source>
</evidence>
<dbReference type="EMBL" id="CAJGYO010000010">
    <property type="protein sequence ID" value="CAD6256644.1"/>
    <property type="molecule type" value="Genomic_DNA"/>
</dbReference>
<sequence>MARASKPLILAIASQDSASFFRDRSLGSDSPISGIDCLAHFVDALSHIHDLSNLKKQEMHDQSFGSDGTKQIFQVVPSRYHEEDCCINVAVDCFHQHQAAALCQSTNNCVSMDMTNDIVWLTIALASITVVITKAKRKTAKLDPKCIRMPPPAVKGLSIIRILHTLLTKGLQQMIHDQYKKLGSVFTVRFFRMKATFLIGPEVSAHFYQGTDYEISNGVGLEFTVPMLGKEVGYGVDSATRNEQFRVFYDVLKPSKLRSHYGSILQEVEVSWEKMLDEFFTLFQELTDKFFPDVPTPATRRRDIARAKLSEMLTEIVRSRKEYSHVENDVLQNFIDFKYSDGRSTTESEVIGLMITLILAGKHTSTITSIWTGAHLLASARILKSVLVEQKILISKYGDHLDYNAFLEMDTLHNCIKETLRIHPPVAIFRRKVHKNFIVQTKDGIEYEIHSGHTLVSPVIFNNNLPHIYKDPDVYDPDRFGPGREEDRVGGKFAYTSFSGGRHACKGESFAYLQIKVIWSYLLRNFELKLNLLFLILIGPS</sequence>
<dbReference type="PRINTS" id="PR00385">
    <property type="entry name" value="P450"/>
</dbReference>
<comment type="caution">
    <text evidence="6">The sequence shown here is derived from an EMBL/GenBank/DDBJ whole genome shotgun (WGS) entry which is preliminary data.</text>
</comment>
<dbReference type="GO" id="GO:0020037">
    <property type="term" value="F:heme binding"/>
    <property type="evidence" value="ECO:0007669"/>
    <property type="project" value="InterPro"/>
</dbReference>
<gene>
    <name evidence="6" type="ORF">NCGR_LOCUS40148</name>
</gene>
<protein>
    <recommendedName>
        <fullName evidence="8">Cytochrome P450</fullName>
    </recommendedName>
</protein>
<dbReference type="SUPFAM" id="SSF48264">
    <property type="entry name" value="Cytochrome P450"/>
    <property type="match status" value="1"/>
</dbReference>
<dbReference type="InterPro" id="IPR036396">
    <property type="entry name" value="Cyt_P450_sf"/>
</dbReference>
<comment type="similarity">
    <text evidence="1">Belongs to the cytochrome P450 family.</text>
</comment>
<dbReference type="Pfam" id="PF05450">
    <property type="entry name" value="Nicastrin"/>
    <property type="match status" value="1"/>
</dbReference>
<evidence type="ECO:0008006" key="8">
    <source>
        <dbReference type="Google" id="ProtNLM"/>
    </source>
</evidence>
<evidence type="ECO:0000313" key="6">
    <source>
        <dbReference type="EMBL" id="CAD6256644.1"/>
    </source>
</evidence>
<dbReference type="GO" id="GO:0004497">
    <property type="term" value="F:monooxygenase activity"/>
    <property type="evidence" value="ECO:0007669"/>
    <property type="project" value="InterPro"/>
</dbReference>
<evidence type="ECO:0000256" key="3">
    <source>
        <dbReference type="ARBA" id="ARBA00022723"/>
    </source>
</evidence>
<dbReference type="Proteomes" id="UP000604825">
    <property type="component" value="Unassembled WGS sequence"/>
</dbReference>
<dbReference type="PANTHER" id="PTHR24304">
    <property type="entry name" value="CYTOCHROME P450 FAMILY 7"/>
    <property type="match status" value="1"/>
</dbReference>
<dbReference type="Gene3D" id="1.10.630.10">
    <property type="entry name" value="Cytochrome P450"/>
    <property type="match status" value="1"/>
</dbReference>
<evidence type="ECO:0000256" key="2">
    <source>
        <dbReference type="ARBA" id="ARBA00022617"/>
    </source>
</evidence>
<feature type="binding site" description="axial binding residue" evidence="5">
    <location>
        <position position="505"/>
    </location>
    <ligand>
        <name>heme</name>
        <dbReference type="ChEBI" id="CHEBI:30413"/>
    </ligand>
    <ligandPart>
        <name>Fe</name>
        <dbReference type="ChEBI" id="CHEBI:18248"/>
    </ligandPart>
</feature>
<proteinExistence type="inferred from homology"/>